<dbReference type="EMBL" id="ML734936">
    <property type="protein sequence ID" value="KAB8212319.1"/>
    <property type="molecule type" value="Genomic_DNA"/>
</dbReference>
<accession>A0A5N6E4R3</accession>
<dbReference type="VEuPathDB" id="FungiDB:BDV34DRAFT_183747"/>
<protein>
    <submittedName>
        <fullName evidence="2">Uncharacterized protein</fullName>
    </submittedName>
</protein>
<feature type="compositionally biased region" description="Low complexity" evidence="1">
    <location>
        <begin position="38"/>
        <end position="54"/>
    </location>
</feature>
<dbReference type="Proteomes" id="UP000326532">
    <property type="component" value="Unassembled WGS sequence"/>
</dbReference>
<evidence type="ECO:0000256" key="1">
    <source>
        <dbReference type="SAM" id="MobiDB-lite"/>
    </source>
</evidence>
<proteinExistence type="predicted"/>
<dbReference type="OMA" id="RRCDGDC"/>
<dbReference type="AlphaFoldDB" id="A0A5N6E4R3"/>
<keyword evidence="3" id="KW-1185">Reference proteome</keyword>
<gene>
    <name evidence="2" type="ORF">BDV34DRAFT_183747</name>
</gene>
<feature type="region of interest" description="Disordered" evidence="1">
    <location>
        <begin position="18"/>
        <end position="54"/>
    </location>
</feature>
<evidence type="ECO:0000313" key="2">
    <source>
        <dbReference type="EMBL" id="KAB8212319.1"/>
    </source>
</evidence>
<reference evidence="2 3" key="1">
    <citation type="submission" date="2019-04" db="EMBL/GenBank/DDBJ databases">
        <title>Fungal friends and foes A comparative genomics study of 23 Aspergillus species from section Flavi.</title>
        <authorList>
            <consortium name="DOE Joint Genome Institute"/>
            <person name="Kjaerbolling I."/>
            <person name="Vesth T.C."/>
            <person name="Frisvad J.C."/>
            <person name="Nybo J.L."/>
            <person name="Theobald S."/>
            <person name="Kildgaard S."/>
            <person name="Petersen T.I."/>
            <person name="Kuo A."/>
            <person name="Sato A."/>
            <person name="Lyhne E.K."/>
            <person name="Kogle M.E."/>
            <person name="Wiebenga A."/>
            <person name="Kun R.S."/>
            <person name="Lubbers R.J."/>
            <person name="Makela M.R."/>
            <person name="Barry K."/>
            <person name="Chovatia M."/>
            <person name="Clum A."/>
            <person name="Daum C."/>
            <person name="Haridas S."/>
            <person name="He G."/>
            <person name="LaButti K."/>
            <person name="Lipzen A."/>
            <person name="Mondo S."/>
            <person name="Pangilinan J."/>
            <person name="Riley R."/>
            <person name="Salamov A."/>
            <person name="Simmons B.A."/>
            <person name="Magnuson J.K."/>
            <person name="Henrissat B."/>
            <person name="Mortensen U.H."/>
            <person name="Larsen T.O."/>
            <person name="De vries R.P."/>
            <person name="Grigoriev I.V."/>
            <person name="Machida M."/>
            <person name="Baker S.E."/>
            <person name="Andersen M.R."/>
        </authorList>
    </citation>
    <scope>NUCLEOTIDE SEQUENCE [LARGE SCALE GENOMIC DNA]</scope>
    <source>
        <strain evidence="2 3">CBS 117618</strain>
    </source>
</reference>
<organism evidence="2 3">
    <name type="scientific">Aspergillus parasiticus</name>
    <dbReference type="NCBI Taxonomy" id="5067"/>
    <lineage>
        <taxon>Eukaryota</taxon>
        <taxon>Fungi</taxon>
        <taxon>Dikarya</taxon>
        <taxon>Ascomycota</taxon>
        <taxon>Pezizomycotina</taxon>
        <taxon>Eurotiomycetes</taxon>
        <taxon>Eurotiomycetidae</taxon>
        <taxon>Eurotiales</taxon>
        <taxon>Aspergillaceae</taxon>
        <taxon>Aspergillus</taxon>
        <taxon>Aspergillus subgen. Circumdati</taxon>
    </lineage>
</organism>
<name>A0A5N6E4R3_ASPPA</name>
<sequence length="136" mass="15146">MTTGTLLKGVRRTLSTIKRPRNIPFDEKGGSTNQDGRGTIPNTPPQQTGGQNQGVEACSLKHQTTARRHNPSCANSEVQVQAIRALYRSELEDSSNDTNIAREEDVECINEHLRECFCRRCDGDCRNCLHKEEGSC</sequence>
<evidence type="ECO:0000313" key="3">
    <source>
        <dbReference type="Proteomes" id="UP000326532"/>
    </source>
</evidence>